<dbReference type="PROSITE" id="PS50110">
    <property type="entry name" value="RESPONSE_REGULATORY"/>
    <property type="match status" value="1"/>
</dbReference>
<dbReference type="SUPFAM" id="SSF52172">
    <property type="entry name" value="CheY-like"/>
    <property type="match status" value="1"/>
</dbReference>
<dbReference type="SMART" id="SM00448">
    <property type="entry name" value="REC"/>
    <property type="match status" value="1"/>
</dbReference>
<dbReference type="InterPro" id="IPR000160">
    <property type="entry name" value="GGDEF_dom"/>
</dbReference>
<name>A0A7C9QX36_9PROT</name>
<keyword evidence="8" id="KW-1185">Reference proteome</keyword>
<dbReference type="InterPro" id="IPR029787">
    <property type="entry name" value="Nucleotide_cyclase"/>
</dbReference>
<evidence type="ECO:0000256" key="3">
    <source>
        <dbReference type="PROSITE-ProRule" id="PRU00169"/>
    </source>
</evidence>
<dbReference type="InterPro" id="IPR050469">
    <property type="entry name" value="Diguanylate_Cyclase"/>
</dbReference>
<feature type="modified residue" description="4-aspartylphosphate" evidence="3">
    <location>
        <position position="84"/>
    </location>
</feature>
<dbReference type="PROSITE" id="PS50887">
    <property type="entry name" value="GGDEF"/>
    <property type="match status" value="1"/>
</dbReference>
<evidence type="ECO:0000259" key="4">
    <source>
        <dbReference type="PROSITE" id="PS50110"/>
    </source>
</evidence>
<comment type="caution">
    <text evidence="7">The sequence shown here is derived from an EMBL/GenBank/DDBJ whole genome shotgun (WGS) entry which is preliminary data.</text>
</comment>
<dbReference type="GO" id="GO:0005886">
    <property type="term" value="C:plasma membrane"/>
    <property type="evidence" value="ECO:0007669"/>
    <property type="project" value="TreeGrafter"/>
</dbReference>
<dbReference type="InterPro" id="IPR000700">
    <property type="entry name" value="PAS-assoc_C"/>
</dbReference>
<reference evidence="7 8" key="1">
    <citation type="submission" date="2020-02" db="EMBL/GenBank/DDBJ databases">
        <authorList>
            <person name="Dziuba M."/>
            <person name="Kuznetsov B."/>
            <person name="Mardanov A."/>
            <person name="Ravin N."/>
            <person name="Grouzdev D."/>
        </authorList>
    </citation>
    <scope>NUCLEOTIDE SEQUENCE [LARGE SCALE GENOMIC DNA]</scope>
    <source>
        <strain evidence="7 8">SpK</strain>
    </source>
</reference>
<dbReference type="PANTHER" id="PTHR45138:SF9">
    <property type="entry name" value="DIGUANYLATE CYCLASE DGCM-RELATED"/>
    <property type="match status" value="1"/>
</dbReference>
<accession>A0A7C9QX36</accession>
<dbReference type="GO" id="GO:0043709">
    <property type="term" value="P:cell adhesion involved in single-species biofilm formation"/>
    <property type="evidence" value="ECO:0007669"/>
    <property type="project" value="TreeGrafter"/>
</dbReference>
<dbReference type="GO" id="GO:0000160">
    <property type="term" value="P:phosphorelay signal transduction system"/>
    <property type="evidence" value="ECO:0007669"/>
    <property type="project" value="InterPro"/>
</dbReference>
<evidence type="ECO:0000256" key="1">
    <source>
        <dbReference type="ARBA" id="ARBA00012528"/>
    </source>
</evidence>
<keyword evidence="3" id="KW-0597">Phosphoprotein</keyword>
<evidence type="ECO:0000313" key="8">
    <source>
        <dbReference type="Proteomes" id="UP000480684"/>
    </source>
</evidence>
<evidence type="ECO:0000256" key="2">
    <source>
        <dbReference type="ARBA" id="ARBA00034247"/>
    </source>
</evidence>
<dbReference type="InterPro" id="IPR013656">
    <property type="entry name" value="PAS_4"/>
</dbReference>
<sequence length="479" mass="53450">MDESSVPKQRLSLRGARTEKAESAEVPWPVLVVDDDPQVHTMTRVLLRDFDFQGRSFEVLSAYSAADARELLATHPDVPIMLLDVVMETDIAGLELARYIRETLGNLSLRIILRTGQPGEAPERRVMLDYDINDYRSKTELTAQKMFTAVVSALRSWQHITTIERLNTTLETRVAERTAEFEEARAFAESLVELLPSPVWYKDEHGRYRLYNRAFREFFDIGPTCWHGCTGTEVLGERLPAEENDTDDMLLSGRAERMSYEMALPDITGMARSLMVSKSLVRRGDGGGGVRGVVAVATDITERKGLERELRRLATVDPLTGAFNRRYFLSAASQEMERAVRYGGSLSLLMIDIDHFKRVNDRFGHALGDEVLRKTVEVCRANLREVDIFARLGGEEFAALLPQTASAGALGLAERLRRAVAEMVVPLAGGDLRVTVSVGVAERSVETTFEHLMSRADQALYAAKETGRNRVEMAPVPAA</sequence>
<dbReference type="InterPro" id="IPR001789">
    <property type="entry name" value="Sig_transdc_resp-reg_receiver"/>
</dbReference>
<dbReference type="PROSITE" id="PS50113">
    <property type="entry name" value="PAC"/>
    <property type="match status" value="1"/>
</dbReference>
<dbReference type="Proteomes" id="UP000480684">
    <property type="component" value="Unassembled WGS sequence"/>
</dbReference>
<dbReference type="CDD" id="cd01949">
    <property type="entry name" value="GGDEF"/>
    <property type="match status" value="1"/>
</dbReference>
<dbReference type="InterPro" id="IPR000014">
    <property type="entry name" value="PAS"/>
</dbReference>
<feature type="domain" description="Response regulatory" evidence="4">
    <location>
        <begin position="29"/>
        <end position="153"/>
    </location>
</feature>
<evidence type="ECO:0000259" key="6">
    <source>
        <dbReference type="PROSITE" id="PS50887"/>
    </source>
</evidence>
<dbReference type="InterPro" id="IPR043128">
    <property type="entry name" value="Rev_trsase/Diguanyl_cyclase"/>
</dbReference>
<protein>
    <recommendedName>
        <fullName evidence="1">diguanylate cyclase</fullName>
        <ecNumber evidence="1">2.7.7.65</ecNumber>
    </recommendedName>
</protein>
<dbReference type="PANTHER" id="PTHR45138">
    <property type="entry name" value="REGULATORY COMPONENTS OF SENSORY TRANSDUCTION SYSTEM"/>
    <property type="match status" value="1"/>
</dbReference>
<dbReference type="NCBIfam" id="TIGR00229">
    <property type="entry name" value="sensory_box"/>
    <property type="match status" value="1"/>
</dbReference>
<dbReference type="Pfam" id="PF00990">
    <property type="entry name" value="GGDEF"/>
    <property type="match status" value="1"/>
</dbReference>
<dbReference type="GO" id="GO:1902201">
    <property type="term" value="P:negative regulation of bacterial-type flagellum-dependent cell motility"/>
    <property type="evidence" value="ECO:0007669"/>
    <property type="project" value="TreeGrafter"/>
</dbReference>
<dbReference type="Pfam" id="PF00072">
    <property type="entry name" value="Response_reg"/>
    <property type="match status" value="1"/>
</dbReference>
<dbReference type="GO" id="GO:0052621">
    <property type="term" value="F:diguanylate cyclase activity"/>
    <property type="evidence" value="ECO:0007669"/>
    <property type="project" value="UniProtKB-EC"/>
</dbReference>
<organism evidence="7 8">
    <name type="scientific">Magnetospirillum aberrantis SpK</name>
    <dbReference type="NCBI Taxonomy" id="908842"/>
    <lineage>
        <taxon>Bacteria</taxon>
        <taxon>Pseudomonadati</taxon>
        <taxon>Pseudomonadota</taxon>
        <taxon>Alphaproteobacteria</taxon>
        <taxon>Rhodospirillales</taxon>
        <taxon>Rhodospirillaceae</taxon>
        <taxon>Magnetospirillum</taxon>
    </lineage>
</organism>
<dbReference type="SUPFAM" id="SSF55073">
    <property type="entry name" value="Nucleotide cyclase"/>
    <property type="match status" value="1"/>
</dbReference>
<evidence type="ECO:0000313" key="7">
    <source>
        <dbReference type="EMBL" id="NFV82279.1"/>
    </source>
</evidence>
<feature type="domain" description="GGDEF" evidence="6">
    <location>
        <begin position="344"/>
        <end position="476"/>
    </location>
</feature>
<comment type="catalytic activity">
    <reaction evidence="2">
        <text>2 GTP = 3',3'-c-di-GMP + 2 diphosphate</text>
        <dbReference type="Rhea" id="RHEA:24898"/>
        <dbReference type="ChEBI" id="CHEBI:33019"/>
        <dbReference type="ChEBI" id="CHEBI:37565"/>
        <dbReference type="ChEBI" id="CHEBI:58805"/>
        <dbReference type="EC" id="2.7.7.65"/>
    </reaction>
</comment>
<dbReference type="Gene3D" id="3.40.50.2300">
    <property type="match status" value="1"/>
</dbReference>
<dbReference type="Pfam" id="PF08448">
    <property type="entry name" value="PAS_4"/>
    <property type="match status" value="1"/>
</dbReference>
<dbReference type="EMBL" id="JAAIYP010000047">
    <property type="protein sequence ID" value="NFV82279.1"/>
    <property type="molecule type" value="Genomic_DNA"/>
</dbReference>
<dbReference type="FunFam" id="3.30.70.270:FF:000001">
    <property type="entry name" value="Diguanylate cyclase domain protein"/>
    <property type="match status" value="1"/>
</dbReference>
<dbReference type="SMART" id="SM00267">
    <property type="entry name" value="GGDEF"/>
    <property type="match status" value="1"/>
</dbReference>
<dbReference type="Gene3D" id="3.30.450.20">
    <property type="entry name" value="PAS domain"/>
    <property type="match status" value="1"/>
</dbReference>
<proteinExistence type="predicted"/>
<dbReference type="InterPro" id="IPR035965">
    <property type="entry name" value="PAS-like_dom_sf"/>
</dbReference>
<dbReference type="NCBIfam" id="TIGR00254">
    <property type="entry name" value="GGDEF"/>
    <property type="match status" value="1"/>
</dbReference>
<feature type="domain" description="PAC" evidence="5">
    <location>
        <begin position="258"/>
        <end position="312"/>
    </location>
</feature>
<dbReference type="InterPro" id="IPR011006">
    <property type="entry name" value="CheY-like_superfamily"/>
</dbReference>
<dbReference type="EC" id="2.7.7.65" evidence="1"/>
<gene>
    <name evidence="7" type="ORF">G4223_19385</name>
</gene>
<evidence type="ECO:0000259" key="5">
    <source>
        <dbReference type="PROSITE" id="PS50113"/>
    </source>
</evidence>
<dbReference type="AlphaFoldDB" id="A0A7C9QX36"/>
<dbReference type="Gene3D" id="3.30.70.270">
    <property type="match status" value="1"/>
</dbReference>
<dbReference type="SUPFAM" id="SSF55785">
    <property type="entry name" value="PYP-like sensor domain (PAS domain)"/>
    <property type="match status" value="1"/>
</dbReference>
<dbReference type="RefSeq" id="WP_163683149.1">
    <property type="nucleotide sequence ID" value="NZ_JAAIYP010000047.1"/>
</dbReference>